<accession>A0A4R7T0F0</accession>
<dbReference type="Proteomes" id="UP000295151">
    <property type="component" value="Unassembled WGS sequence"/>
</dbReference>
<evidence type="ECO:0008006" key="4">
    <source>
        <dbReference type="Google" id="ProtNLM"/>
    </source>
</evidence>
<keyword evidence="1" id="KW-0472">Membrane</keyword>
<comment type="caution">
    <text evidence="2">The sequence shown here is derived from an EMBL/GenBank/DDBJ whole genome shotgun (WGS) entry which is preliminary data.</text>
</comment>
<evidence type="ECO:0000256" key="1">
    <source>
        <dbReference type="SAM" id="Phobius"/>
    </source>
</evidence>
<feature type="transmembrane region" description="Helical" evidence="1">
    <location>
        <begin position="196"/>
        <end position="220"/>
    </location>
</feature>
<proteinExistence type="predicted"/>
<evidence type="ECO:0000313" key="2">
    <source>
        <dbReference type="EMBL" id="TDU84506.1"/>
    </source>
</evidence>
<feature type="transmembrane region" description="Helical" evidence="1">
    <location>
        <begin position="163"/>
        <end position="184"/>
    </location>
</feature>
<keyword evidence="3" id="KW-1185">Reference proteome</keyword>
<feature type="transmembrane region" description="Helical" evidence="1">
    <location>
        <begin position="240"/>
        <end position="261"/>
    </location>
</feature>
<dbReference type="RefSeq" id="WP_133984346.1">
    <property type="nucleotide sequence ID" value="NZ_SOCE01000002.1"/>
</dbReference>
<dbReference type="OrthoDB" id="5188656at2"/>
<keyword evidence="1" id="KW-1133">Transmembrane helix</keyword>
<keyword evidence="1" id="KW-0812">Transmembrane</keyword>
<name>A0A4R7T0F0_9ACTN</name>
<dbReference type="EMBL" id="SOCE01000002">
    <property type="protein sequence ID" value="TDU84506.1"/>
    <property type="molecule type" value="Genomic_DNA"/>
</dbReference>
<reference evidence="2 3" key="1">
    <citation type="submission" date="2019-03" db="EMBL/GenBank/DDBJ databases">
        <title>Genomic Encyclopedia of Type Strains, Phase III (KMG-III): the genomes of soil and plant-associated and newly described type strains.</title>
        <authorList>
            <person name="Whitman W."/>
        </authorList>
    </citation>
    <scope>NUCLEOTIDE SEQUENCE [LARGE SCALE GENOMIC DNA]</scope>
    <source>
        <strain evidence="2 3">VKM Ac-2575</strain>
    </source>
</reference>
<feature type="transmembrane region" description="Helical" evidence="1">
    <location>
        <begin position="33"/>
        <end position="52"/>
    </location>
</feature>
<feature type="transmembrane region" description="Helical" evidence="1">
    <location>
        <begin position="117"/>
        <end position="143"/>
    </location>
</feature>
<evidence type="ECO:0000313" key="3">
    <source>
        <dbReference type="Proteomes" id="UP000295151"/>
    </source>
</evidence>
<organism evidence="2 3">
    <name type="scientific">Kribbella voronezhensis</name>
    <dbReference type="NCBI Taxonomy" id="2512212"/>
    <lineage>
        <taxon>Bacteria</taxon>
        <taxon>Bacillati</taxon>
        <taxon>Actinomycetota</taxon>
        <taxon>Actinomycetes</taxon>
        <taxon>Propionibacteriales</taxon>
        <taxon>Kribbellaceae</taxon>
        <taxon>Kribbella</taxon>
    </lineage>
</organism>
<protein>
    <recommendedName>
        <fullName evidence="4">ABC-2 type transport system permease protein</fullName>
    </recommendedName>
</protein>
<sequence length="265" mass="27631">MSTATITVQQRSTGLAGAIASEWTKLWTVRSTWLNLVAGAGLTGLLGIQFGFSTAYDNAHRPPGDFPGQSAVGGVGVSAVIIIQVVVAAFAMLPVTSEYSSGSIRSTVQWTPVRRNVVLAKSVVLAPVLFGYGLLVGLLAAVSGGLAMGHWADWSVRPLVVDLLSIATYLMLAGLFTVGIAFLIRSTAGTLTAAFLLLLMIPLMLGESSIRALVWLSALLPGGAGQNFLSGNTDPLSPTLSLVVLVLWAVAGLWIGVKVLCRRDA</sequence>
<feature type="transmembrane region" description="Helical" evidence="1">
    <location>
        <begin position="72"/>
        <end position="96"/>
    </location>
</feature>
<gene>
    <name evidence="2" type="ORF">EV138_6977</name>
</gene>
<dbReference type="AlphaFoldDB" id="A0A4R7T0F0"/>